<dbReference type="InterPro" id="IPR018550">
    <property type="entry name" value="Lipid-A_deacylase-rel"/>
</dbReference>
<dbReference type="Proteomes" id="UP001163156">
    <property type="component" value="Chromosome"/>
</dbReference>
<sequence>MVQQSEAQDKAQKFFEISYDQGPIIGNNKDWADELIDRISYAAVDLRMGWRSPKSTVYNYVNRYPSYGIGFTSNLKYYSEIGRPMAIYGFGEFPFGKESYLKKLNFSYYAQVGLGFGMNPYDAESNALNGFVGTGMNIHVGVGFKGFYQLAETVGIFASAGLKHYSNGSIKKPNSGINFVPIALGVRLKMGQEPFSPVAKPEFPQKDYKGYWNIAAYAGAKSYEIGEKAYFRGGLGVNYLWDFSYKYKAGIGIDWFYGAGASERYPTEDVKFTDINSFAVVGSWEWQLTERFYMPIAFGVYLSKAHYNQEAAQYYERIGVRYRAKNNLFAGLQIKAHKAKADFFEFTFGYTIPGGKR</sequence>
<accession>A0ABY6MM84</accession>
<name>A0ABY6MM84_9BACT</name>
<dbReference type="Gene3D" id="2.40.160.20">
    <property type="match status" value="1"/>
</dbReference>
<dbReference type="EMBL" id="CP110226">
    <property type="protein sequence ID" value="UZD23791.1"/>
    <property type="molecule type" value="Genomic_DNA"/>
</dbReference>
<dbReference type="RefSeq" id="WP_264810427.1">
    <property type="nucleotide sequence ID" value="NZ_CP110226.1"/>
</dbReference>
<evidence type="ECO:0000313" key="2">
    <source>
        <dbReference type="Proteomes" id="UP001163156"/>
    </source>
</evidence>
<dbReference type="GO" id="GO:0016787">
    <property type="term" value="F:hydrolase activity"/>
    <property type="evidence" value="ECO:0007669"/>
    <property type="project" value="UniProtKB-KW"/>
</dbReference>
<dbReference type="Pfam" id="PF09411">
    <property type="entry name" value="PagL"/>
    <property type="match status" value="1"/>
</dbReference>
<protein>
    <submittedName>
        <fullName evidence="1">Acyloxyacyl hydrolase</fullName>
    </submittedName>
</protein>
<gene>
    <name evidence="1" type="ORF">OM944_04690</name>
</gene>
<keyword evidence="2" id="KW-1185">Reference proteome</keyword>
<reference evidence="1" key="1">
    <citation type="submission" date="2022-10" db="EMBL/GenBank/DDBJ databases">
        <title>Algoriphagus sp. a novel bacteria isolate from halophytes salicornia europaea.</title>
        <authorList>
            <person name="Peng Y."/>
            <person name="Jiang L."/>
            <person name="Lee J."/>
        </authorList>
    </citation>
    <scope>NUCLEOTIDE SEQUENCE</scope>
    <source>
        <strain evidence="1">TR-M5</strain>
    </source>
</reference>
<proteinExistence type="predicted"/>
<evidence type="ECO:0000313" key="1">
    <source>
        <dbReference type="EMBL" id="UZD23791.1"/>
    </source>
</evidence>
<organism evidence="1 2">
    <name type="scientific">Algoriphagus halophytocola</name>
    <dbReference type="NCBI Taxonomy" id="2991499"/>
    <lineage>
        <taxon>Bacteria</taxon>
        <taxon>Pseudomonadati</taxon>
        <taxon>Bacteroidota</taxon>
        <taxon>Cytophagia</taxon>
        <taxon>Cytophagales</taxon>
        <taxon>Cyclobacteriaceae</taxon>
        <taxon>Algoriphagus</taxon>
    </lineage>
</organism>
<keyword evidence="1" id="KW-0378">Hydrolase</keyword>